<dbReference type="GO" id="GO:0020037">
    <property type="term" value="F:heme binding"/>
    <property type="evidence" value="ECO:0007669"/>
    <property type="project" value="InterPro"/>
</dbReference>
<dbReference type="RefSeq" id="WP_277444193.1">
    <property type="nucleotide sequence ID" value="NZ_JAKOAV010000019.1"/>
</dbReference>
<evidence type="ECO:0000313" key="8">
    <source>
        <dbReference type="EMBL" id="MDF9408793.1"/>
    </source>
</evidence>
<dbReference type="AlphaFoldDB" id="A0A9X4H4J3"/>
<feature type="transmembrane region" description="Helical" evidence="6">
    <location>
        <begin position="174"/>
        <end position="196"/>
    </location>
</feature>
<organism evidence="8 9">
    <name type="scientific">Pelotomaculum isophthalicicum JI</name>
    <dbReference type="NCBI Taxonomy" id="947010"/>
    <lineage>
        <taxon>Bacteria</taxon>
        <taxon>Bacillati</taxon>
        <taxon>Bacillota</taxon>
        <taxon>Clostridia</taxon>
        <taxon>Eubacteriales</taxon>
        <taxon>Desulfotomaculaceae</taxon>
        <taxon>Pelotomaculum</taxon>
    </lineage>
</organism>
<feature type="transmembrane region" description="Helical" evidence="6">
    <location>
        <begin position="42"/>
        <end position="60"/>
    </location>
</feature>
<gene>
    <name evidence="8" type="primary">ccsA</name>
    <name evidence="8" type="ORF">L7E55_10570</name>
</gene>
<comment type="subcellular location">
    <subcellularLocation>
        <location evidence="1">Membrane</location>
        <topology evidence="1">Multi-pass membrane protein</topology>
    </subcellularLocation>
</comment>
<evidence type="ECO:0000313" key="9">
    <source>
        <dbReference type="Proteomes" id="UP001154312"/>
    </source>
</evidence>
<feature type="transmembrane region" description="Helical" evidence="6">
    <location>
        <begin position="211"/>
        <end position="226"/>
    </location>
</feature>
<dbReference type="EMBL" id="JAKOAV010000019">
    <property type="protein sequence ID" value="MDF9408793.1"/>
    <property type="molecule type" value="Genomic_DNA"/>
</dbReference>
<dbReference type="GO" id="GO:0017004">
    <property type="term" value="P:cytochrome complex assembly"/>
    <property type="evidence" value="ECO:0007669"/>
    <property type="project" value="UniProtKB-KW"/>
</dbReference>
<feature type="domain" description="Cytochrome c assembly protein" evidence="7">
    <location>
        <begin position="68"/>
        <end position="263"/>
    </location>
</feature>
<comment type="caution">
    <text evidence="8">The sequence shown here is derived from an EMBL/GenBank/DDBJ whole genome shotgun (WGS) entry which is preliminary data.</text>
</comment>
<feature type="transmembrane region" description="Helical" evidence="6">
    <location>
        <begin position="132"/>
        <end position="154"/>
    </location>
</feature>
<evidence type="ECO:0000256" key="1">
    <source>
        <dbReference type="ARBA" id="ARBA00004141"/>
    </source>
</evidence>
<keyword evidence="3" id="KW-0201">Cytochrome c-type biogenesis</keyword>
<dbReference type="Proteomes" id="UP001154312">
    <property type="component" value="Unassembled WGS sequence"/>
</dbReference>
<evidence type="ECO:0000256" key="6">
    <source>
        <dbReference type="SAM" id="Phobius"/>
    </source>
</evidence>
<dbReference type="InterPro" id="IPR045062">
    <property type="entry name" value="Cyt_c_biogenesis_CcsA/CcmC"/>
</dbReference>
<name>A0A9X4H4J3_9FIRM</name>
<keyword evidence="9" id="KW-1185">Reference proteome</keyword>
<evidence type="ECO:0000256" key="3">
    <source>
        <dbReference type="ARBA" id="ARBA00022748"/>
    </source>
</evidence>
<feature type="transmembrane region" description="Helical" evidence="6">
    <location>
        <begin position="66"/>
        <end position="86"/>
    </location>
</feature>
<evidence type="ECO:0000256" key="2">
    <source>
        <dbReference type="ARBA" id="ARBA00022692"/>
    </source>
</evidence>
<evidence type="ECO:0000259" key="7">
    <source>
        <dbReference type="Pfam" id="PF01578"/>
    </source>
</evidence>
<accession>A0A9X4H4J3</accession>
<protein>
    <submittedName>
        <fullName evidence="8">Cytochrome c biogenesis protein CcsA</fullName>
    </submittedName>
</protein>
<dbReference type="InterPro" id="IPR002541">
    <property type="entry name" value="Cyt_c_assembly"/>
</dbReference>
<feature type="transmembrane region" description="Helical" evidence="6">
    <location>
        <begin position="12"/>
        <end position="30"/>
    </location>
</feature>
<reference evidence="8" key="1">
    <citation type="submission" date="2022-02" db="EMBL/GenBank/DDBJ databases">
        <authorList>
            <person name="Leng L."/>
        </authorList>
    </citation>
    <scope>NUCLEOTIDE SEQUENCE</scope>
    <source>
        <strain evidence="8">JI</strain>
    </source>
</reference>
<feature type="transmembrane region" description="Helical" evidence="6">
    <location>
        <begin position="238"/>
        <end position="259"/>
    </location>
</feature>
<keyword evidence="4 6" id="KW-1133">Transmembrane helix</keyword>
<dbReference type="PANTHER" id="PTHR30071">
    <property type="entry name" value="HEME EXPORTER PROTEIN C"/>
    <property type="match status" value="1"/>
</dbReference>
<dbReference type="PANTHER" id="PTHR30071:SF1">
    <property type="entry name" value="CYTOCHROME B_B6 PROTEIN-RELATED"/>
    <property type="match status" value="1"/>
</dbReference>
<feature type="transmembrane region" description="Helical" evidence="6">
    <location>
        <begin position="93"/>
        <end position="112"/>
    </location>
</feature>
<dbReference type="GO" id="GO:0005886">
    <property type="term" value="C:plasma membrane"/>
    <property type="evidence" value="ECO:0007669"/>
    <property type="project" value="TreeGrafter"/>
</dbReference>
<dbReference type="Pfam" id="PF01578">
    <property type="entry name" value="Cytochrom_C_asm"/>
    <property type="match status" value="1"/>
</dbReference>
<proteinExistence type="predicted"/>
<keyword evidence="5 6" id="KW-0472">Membrane</keyword>
<evidence type="ECO:0000256" key="5">
    <source>
        <dbReference type="ARBA" id="ARBA00023136"/>
    </source>
</evidence>
<keyword evidence="2 6" id="KW-0812">Transmembrane</keyword>
<sequence>MVLLPENDLFFAALITYLISSVLYLAAFWFQAGRALRTGTGFFAAGLALHTAALAARSLAGGHLPFASMYEFIIVFCWGLAVLYLIGCRRFKIHIAGVVVLPLEVLFLGYALTVKTAAGPLIPALQSVWLQLHVAAAVLAYGFFALSFAAAILYLWQKGKDGTFVSDRNLDRLIYYFIAAGFPFMTLVLVTGAIWAEEVWGSWWNWDPKETWALITWLIYAVYLHFRRARQWEGRFAALIAVIGFAAVVFTLIGVTLLLPGAHSY</sequence>
<evidence type="ECO:0000256" key="4">
    <source>
        <dbReference type="ARBA" id="ARBA00022989"/>
    </source>
</evidence>